<feature type="compositionally biased region" description="Basic residues" evidence="1">
    <location>
        <begin position="1"/>
        <end position="19"/>
    </location>
</feature>
<feature type="region of interest" description="Disordered" evidence="1">
    <location>
        <begin position="336"/>
        <end position="458"/>
    </location>
</feature>
<dbReference type="InterPro" id="IPR022698">
    <property type="entry name" value="OrsD"/>
</dbReference>
<evidence type="ECO:0000259" key="2">
    <source>
        <dbReference type="SMART" id="SM00355"/>
    </source>
</evidence>
<feature type="compositionally biased region" description="Low complexity" evidence="1">
    <location>
        <begin position="399"/>
        <end position="410"/>
    </location>
</feature>
<feature type="region of interest" description="Disordered" evidence="1">
    <location>
        <begin position="1"/>
        <end position="55"/>
    </location>
</feature>
<feature type="domain" description="C2H2-type" evidence="2">
    <location>
        <begin position="591"/>
        <end position="614"/>
    </location>
</feature>
<evidence type="ECO:0000256" key="1">
    <source>
        <dbReference type="SAM" id="MobiDB-lite"/>
    </source>
</evidence>
<dbReference type="SMART" id="SM00355">
    <property type="entry name" value="ZnF_C2H2"/>
    <property type="match status" value="3"/>
</dbReference>
<dbReference type="Pfam" id="PF12013">
    <property type="entry name" value="OrsD"/>
    <property type="match status" value="1"/>
</dbReference>
<gene>
    <name evidence="3" type="ORF">D9613_001266</name>
</gene>
<reference evidence="3 4" key="1">
    <citation type="submission" date="2019-12" db="EMBL/GenBank/DDBJ databases">
        <authorList>
            <person name="Floudas D."/>
            <person name="Bentzer J."/>
            <person name="Ahren D."/>
            <person name="Johansson T."/>
            <person name="Persson P."/>
            <person name="Tunlid A."/>
        </authorList>
    </citation>
    <scope>NUCLEOTIDE SEQUENCE [LARGE SCALE GENOMIC DNA]</scope>
    <source>
        <strain evidence="3 4">CBS 102.39</strain>
    </source>
</reference>
<feature type="domain" description="C2H2-type" evidence="2">
    <location>
        <begin position="241"/>
        <end position="266"/>
    </location>
</feature>
<comment type="caution">
    <text evidence="3">The sequence shown here is derived from an EMBL/GenBank/DDBJ whole genome shotgun (WGS) entry which is preliminary data.</text>
</comment>
<evidence type="ECO:0000313" key="4">
    <source>
        <dbReference type="Proteomes" id="UP000521872"/>
    </source>
</evidence>
<protein>
    <recommendedName>
        <fullName evidence="2">C2H2-type domain-containing protein</fullName>
    </recommendedName>
</protein>
<name>A0A8H4VU20_9AGAR</name>
<evidence type="ECO:0000313" key="3">
    <source>
        <dbReference type="EMBL" id="KAF4620295.1"/>
    </source>
</evidence>
<feature type="compositionally biased region" description="Low complexity" evidence="1">
    <location>
        <begin position="22"/>
        <end position="36"/>
    </location>
</feature>
<accession>A0A8H4VU20</accession>
<organism evidence="3 4">
    <name type="scientific">Agrocybe pediades</name>
    <dbReference type="NCBI Taxonomy" id="84607"/>
    <lineage>
        <taxon>Eukaryota</taxon>
        <taxon>Fungi</taxon>
        <taxon>Dikarya</taxon>
        <taxon>Basidiomycota</taxon>
        <taxon>Agaricomycotina</taxon>
        <taxon>Agaricomycetes</taxon>
        <taxon>Agaricomycetidae</taxon>
        <taxon>Agaricales</taxon>
        <taxon>Agaricineae</taxon>
        <taxon>Strophariaceae</taxon>
        <taxon>Agrocybe</taxon>
    </lineage>
</organism>
<keyword evidence="4" id="KW-1185">Reference proteome</keyword>
<dbReference type="InterPro" id="IPR013087">
    <property type="entry name" value="Znf_C2H2_type"/>
</dbReference>
<dbReference type="AlphaFoldDB" id="A0A8H4VU20"/>
<feature type="compositionally biased region" description="Polar residues" evidence="1">
    <location>
        <begin position="420"/>
        <end position="430"/>
    </location>
</feature>
<feature type="domain" description="C2H2-type" evidence="2">
    <location>
        <begin position="291"/>
        <end position="316"/>
    </location>
</feature>
<dbReference type="EMBL" id="JAACJL010000015">
    <property type="protein sequence ID" value="KAF4620295.1"/>
    <property type="molecule type" value="Genomic_DNA"/>
</dbReference>
<sequence length="1221" mass="138291">MPKKGQKTTQHRVNGRFAKRPSSANLSDNDDASNTLSDRDETKVDTYLQETELEDLPDIFSNMSLGDDTPPGPTQFVTAEQFAALINTVNSLSDQLKAANATKDAPPPPPEVPPEVPPPPAFVPPVTRATGPSPTLRSLFPQIEAAHITAIIQHSFMAGDLYKLDSKYRDKEPAFAFNAATMQFENSNRAARDYKTPNALFTPVVTYCNILSLRCGNANGLMAWSRVVTTSSHLFKILGRFFCPHCDHFTTPSPLRTVKTHVERLHAKEAHFKDKTKDIGICYRPEANGSLMCFVEDCSHEERSLASMKTHLKQSHKLKFNTTNLYLWDNSAAVPATPAPTSPNPNSPLTETSEDTESDNRSDRAQSIGIGSRRVSRSTSRHSNKPYMRVDTNLDHPSRSVSASSSRDVSPIGRGRTALRSANTPAQPSPLNRVIFSRPASRPPTPEQDSISSDQHTDANDQHMDIVNDEAGQLRQSISDMLHHPISSLTDISDIDQANIPLRKFGLVLFRIPSSNFPPQHILICIICKKGITLSHAIDHPSSHHIKKRTELKHWLEENTILWNLRTSNAGISLPAIPIEPFDLLEILNGFKCNVCTFLSTSEDVLRKHIQYFHKDIPNASSSSVLLQTFFKPQPRYFEVLSVDPIDSEAIVHAYLSDVKALPAFKKSADRILVPKDVNDVGPLLASTEWHIHFHQYLDDRSKIRQIVQLMKVPTKNEPNAWLGLPLYDVVKKYMADFKKKTSRLGLAAKCMLTTYPRVSHDDEAFAVVSDKSQDAYGLVVRKWTIACLRSLHPRQDDYSIPLTNTDKQHAQSLINALQTNDIAAAIPFFHNFIKHLFYPRTPTSDKWSDPFECLFAVYSLKEGGTFASAQESTHPLAALKYFIRGIMIHEAFNNIDSFDGNITLAIEQEAKQNVVPMTSGAYNACCEHSRFISALAYGSTRPPTTIISIDEQSVTHQGKKLRMSNLREGLQRLQKELFAEILDLTLGFENKIIEPQNLHDDWSNDEYGYTWLKQHRFLNNEEALFKALLVHPRWRLGTLSNQKFTIDFSRAWDYLNTSKKLLEKLFFYTFCTAGQTPRINEFLDYQIENGIRPRNFFWDNGRLWVATRRTKTETQTRTESFLPMKCHDHLSHFLKLYFLLIRPVETRLVFFMHGQQATQISKQYMWVLGGDRISDDEGYQLISQLTKAYFGVELGTREYRHITVAIGRMYLGNEAEMDDE</sequence>
<dbReference type="Proteomes" id="UP000521872">
    <property type="component" value="Unassembled WGS sequence"/>
</dbReference>
<feature type="compositionally biased region" description="Basic residues" evidence="1">
    <location>
        <begin position="374"/>
        <end position="384"/>
    </location>
</feature>
<proteinExistence type="predicted"/>
<feature type="compositionally biased region" description="Pro residues" evidence="1">
    <location>
        <begin position="337"/>
        <end position="346"/>
    </location>
</feature>